<gene>
    <name evidence="7 8" type="primary">atpH</name>
    <name evidence="8" type="ORF">CSX02_04845</name>
</gene>
<comment type="subcellular location">
    <subcellularLocation>
        <location evidence="7">Cell membrane</location>
        <topology evidence="7">Peripheral membrane protein</topology>
    </subcellularLocation>
    <subcellularLocation>
        <location evidence="1">Membrane</location>
    </subcellularLocation>
</comment>
<dbReference type="PRINTS" id="PR00125">
    <property type="entry name" value="ATPASEDELTA"/>
</dbReference>
<dbReference type="RefSeq" id="WP_099385833.1">
    <property type="nucleotide sequence ID" value="NZ_JANSWH010000070.1"/>
</dbReference>
<dbReference type="SUPFAM" id="SSF47928">
    <property type="entry name" value="N-terminal domain of the delta subunit of the F1F0-ATP synthase"/>
    <property type="match status" value="1"/>
</dbReference>
<dbReference type="EMBL" id="PDYG01000018">
    <property type="protein sequence ID" value="PHU38010.1"/>
    <property type="molecule type" value="Genomic_DNA"/>
</dbReference>
<comment type="function">
    <text evidence="7">F(1)F(0) ATP synthase produces ATP from ADP in the presence of a proton or sodium gradient. F-type ATPases consist of two structural domains, F(1) containing the extramembraneous catalytic core and F(0) containing the membrane proton channel, linked together by a central stalk and a peripheral stalk. During catalysis, ATP synthesis in the catalytic domain of F(1) is coupled via a rotary mechanism of the central stalk subunits to proton translocation.</text>
</comment>
<evidence type="ECO:0000256" key="7">
    <source>
        <dbReference type="HAMAP-Rule" id="MF_01416"/>
    </source>
</evidence>
<name>A0A2G3E4C1_9FIRM</name>
<comment type="function">
    <text evidence="7">This protein is part of the stalk that links CF(0) to CF(1). It either transmits conformational changes from CF(0) to CF(1) or is implicated in proton conduction.</text>
</comment>
<keyword evidence="7" id="KW-1003">Cell membrane</keyword>
<dbReference type="InterPro" id="IPR000711">
    <property type="entry name" value="ATPase_OSCP/dsu"/>
</dbReference>
<keyword evidence="6 7" id="KW-0066">ATP synthesis</keyword>
<dbReference type="GO" id="GO:0046933">
    <property type="term" value="F:proton-transporting ATP synthase activity, rotational mechanism"/>
    <property type="evidence" value="ECO:0007669"/>
    <property type="project" value="UniProtKB-UniRule"/>
</dbReference>
<comment type="similarity">
    <text evidence="7">Belongs to the ATPase delta chain family.</text>
</comment>
<evidence type="ECO:0000256" key="6">
    <source>
        <dbReference type="ARBA" id="ARBA00023310"/>
    </source>
</evidence>
<dbReference type="Proteomes" id="UP000224563">
    <property type="component" value="Unassembled WGS sequence"/>
</dbReference>
<evidence type="ECO:0000256" key="2">
    <source>
        <dbReference type="ARBA" id="ARBA00022448"/>
    </source>
</evidence>
<accession>A0A2G3E4C1</accession>
<evidence type="ECO:0000256" key="1">
    <source>
        <dbReference type="ARBA" id="ARBA00004370"/>
    </source>
</evidence>
<dbReference type="NCBIfam" id="TIGR01145">
    <property type="entry name" value="ATP_synt_delta"/>
    <property type="match status" value="1"/>
</dbReference>
<dbReference type="Pfam" id="PF00213">
    <property type="entry name" value="OSCP"/>
    <property type="match status" value="1"/>
</dbReference>
<proteinExistence type="inferred from homology"/>
<evidence type="ECO:0000313" key="8">
    <source>
        <dbReference type="EMBL" id="PHU38010.1"/>
    </source>
</evidence>
<keyword evidence="5 7" id="KW-0472">Membrane</keyword>
<dbReference type="GO" id="GO:0045259">
    <property type="term" value="C:proton-transporting ATP synthase complex"/>
    <property type="evidence" value="ECO:0007669"/>
    <property type="project" value="UniProtKB-KW"/>
</dbReference>
<keyword evidence="3 7" id="KW-0375">Hydrogen ion transport</keyword>
<sequence length="188" mass="21201">MAKLVSTTYGNALFELALEQQSLDAMLEEVRALSGILEENPELAQLLNHPQIVKEEKMKVLEDIFSNRISKELLGLITLIVEKDHAKELQSVFAYFIDRVKEYKKIGTAYVQSAVALSDAQKQSIEQKLLDTTEYVQFEMHYSVDAALIGGLVIRIGDRIVDSSVKTKLYNLTRELSQIQLKVGENTP</sequence>
<keyword evidence="9" id="KW-1185">Reference proteome</keyword>
<dbReference type="PANTHER" id="PTHR11910">
    <property type="entry name" value="ATP SYNTHASE DELTA CHAIN"/>
    <property type="match status" value="1"/>
</dbReference>
<dbReference type="Gene3D" id="1.10.520.20">
    <property type="entry name" value="N-terminal domain of the delta subunit of the F1F0-ATP synthase"/>
    <property type="match status" value="1"/>
</dbReference>
<keyword evidence="4 7" id="KW-0406">Ion transport</keyword>
<dbReference type="GO" id="GO:0005886">
    <property type="term" value="C:plasma membrane"/>
    <property type="evidence" value="ECO:0007669"/>
    <property type="project" value="UniProtKB-SubCell"/>
</dbReference>
<evidence type="ECO:0000256" key="4">
    <source>
        <dbReference type="ARBA" id="ARBA00023065"/>
    </source>
</evidence>
<evidence type="ECO:0000256" key="3">
    <source>
        <dbReference type="ARBA" id="ARBA00022781"/>
    </source>
</evidence>
<organism evidence="8 9">
    <name type="scientific">Agathobacter ruminis</name>
    <dbReference type="NCBI Taxonomy" id="1712665"/>
    <lineage>
        <taxon>Bacteria</taxon>
        <taxon>Bacillati</taxon>
        <taxon>Bacillota</taxon>
        <taxon>Clostridia</taxon>
        <taxon>Lachnospirales</taxon>
        <taxon>Lachnospiraceae</taxon>
        <taxon>Agathobacter</taxon>
    </lineage>
</organism>
<dbReference type="InterPro" id="IPR026015">
    <property type="entry name" value="ATP_synth_OSCP/delta_N_sf"/>
</dbReference>
<comment type="caution">
    <text evidence="8">The sequence shown here is derived from an EMBL/GenBank/DDBJ whole genome shotgun (WGS) entry which is preliminary data.</text>
</comment>
<keyword evidence="7" id="KW-0139">CF(1)</keyword>
<keyword evidence="2 7" id="KW-0813">Transport</keyword>
<reference evidence="8 9" key="2">
    <citation type="submission" date="2017-10" db="EMBL/GenBank/DDBJ databases">
        <authorList>
            <person name="Banno H."/>
            <person name="Chua N.-H."/>
        </authorList>
    </citation>
    <scope>NUCLEOTIDE SEQUENCE [LARGE SCALE GENOMIC DNA]</scope>
    <source>
        <strain evidence="8 9">JK623</strain>
    </source>
</reference>
<dbReference type="AlphaFoldDB" id="A0A2G3E4C1"/>
<reference evidence="8 9" key="1">
    <citation type="submission" date="2017-10" db="EMBL/GenBank/DDBJ databases">
        <title>Resolving the taxonomy of Roseburia spp., Eubacterium rectale and Agathobacter spp. through phylogenomic analysis.</title>
        <authorList>
            <person name="Sheridan P.O."/>
            <person name="Walker A.W."/>
            <person name="Duncan S.H."/>
            <person name="Scott K.P."/>
            <person name="Toole P.W.O."/>
            <person name="Luis P."/>
            <person name="Flint H.J."/>
        </authorList>
    </citation>
    <scope>NUCLEOTIDE SEQUENCE [LARGE SCALE GENOMIC DNA]</scope>
    <source>
        <strain evidence="8 9">JK623</strain>
    </source>
</reference>
<protein>
    <recommendedName>
        <fullName evidence="7">ATP synthase subunit delta</fullName>
    </recommendedName>
    <alternativeName>
        <fullName evidence="7">ATP synthase F(1) sector subunit delta</fullName>
    </alternativeName>
    <alternativeName>
        <fullName evidence="7">F-type ATPase subunit delta</fullName>
        <shortName evidence="7">F-ATPase subunit delta</shortName>
    </alternativeName>
</protein>
<evidence type="ECO:0000313" key="9">
    <source>
        <dbReference type="Proteomes" id="UP000224563"/>
    </source>
</evidence>
<evidence type="ECO:0000256" key="5">
    <source>
        <dbReference type="ARBA" id="ARBA00023136"/>
    </source>
</evidence>
<dbReference type="HAMAP" id="MF_01416">
    <property type="entry name" value="ATP_synth_delta_bact"/>
    <property type="match status" value="1"/>
</dbReference>